<organism evidence="2 3">
    <name type="scientific">Colwellia psychrerythraea</name>
    <name type="common">Vibrio psychroerythus</name>
    <dbReference type="NCBI Taxonomy" id="28229"/>
    <lineage>
        <taxon>Bacteria</taxon>
        <taxon>Pseudomonadati</taxon>
        <taxon>Pseudomonadota</taxon>
        <taxon>Gammaproteobacteria</taxon>
        <taxon>Alteromonadales</taxon>
        <taxon>Colwelliaceae</taxon>
        <taxon>Colwellia</taxon>
    </lineage>
</organism>
<name>A0A1Y5EHJ3_COLPS</name>
<dbReference type="InterPro" id="IPR031593">
    <property type="entry name" value="Porin_7"/>
</dbReference>
<comment type="caution">
    <text evidence="2">The sequence shown here is derived from an EMBL/GenBank/DDBJ whole genome shotgun (WGS) entry which is preliminary data.</text>
</comment>
<protein>
    <recommendedName>
        <fullName evidence="4">Porin</fullName>
    </recommendedName>
</protein>
<gene>
    <name evidence="2" type="ORF">A9Q75_09640</name>
</gene>
<proteinExistence type="predicted"/>
<keyword evidence="1" id="KW-0732">Signal</keyword>
<dbReference type="AlphaFoldDB" id="A0A1Y5EHJ3"/>
<reference evidence="3" key="1">
    <citation type="journal article" date="2017" name="Proc. Natl. Acad. Sci. U.S.A.">
        <title>Simulation of Deepwater Horizon oil plume reveals substrate specialization within a complex community of hydrocarbon degraders.</title>
        <authorList>
            <person name="Hu P."/>
            <person name="Dubinsky E.A."/>
            <person name="Probst A.J."/>
            <person name="Wang J."/>
            <person name="Sieber C.M.K."/>
            <person name="Tom L.M."/>
            <person name="Gardinali P."/>
            <person name="Banfield J.F."/>
            <person name="Atlas R.M."/>
            <person name="Andersen G.L."/>
        </authorList>
    </citation>
    <scope>NUCLEOTIDE SEQUENCE [LARGE SCALE GENOMIC DNA]</scope>
</reference>
<dbReference type="Proteomes" id="UP000243053">
    <property type="component" value="Unassembled WGS sequence"/>
</dbReference>
<feature type="chain" id="PRO_5012870498" description="Porin" evidence="1">
    <location>
        <begin position="24"/>
        <end position="309"/>
    </location>
</feature>
<evidence type="ECO:0000313" key="3">
    <source>
        <dbReference type="Proteomes" id="UP000243053"/>
    </source>
</evidence>
<dbReference type="EMBL" id="MAAF01000056">
    <property type="protein sequence ID" value="OUR80916.1"/>
    <property type="molecule type" value="Genomic_DNA"/>
</dbReference>
<feature type="signal peptide" evidence="1">
    <location>
        <begin position="1"/>
        <end position="23"/>
    </location>
</feature>
<evidence type="ECO:0000313" key="2">
    <source>
        <dbReference type="EMBL" id="OUR80916.1"/>
    </source>
</evidence>
<accession>A0A1Y5EHJ3</accession>
<dbReference type="Pfam" id="PF16956">
    <property type="entry name" value="Porin_7"/>
    <property type="match status" value="1"/>
</dbReference>
<evidence type="ECO:0008006" key="4">
    <source>
        <dbReference type="Google" id="ProtNLM"/>
    </source>
</evidence>
<sequence>MKLSKLSKLSALITMLLSNAVLAESYQSFTTLSYSHESYFADAPEYGFYNKGDSDNFALSSKYYFDEKIALGPLNEFAYINTSSNVFASAVNRNRDGSSLMHGQESNFDSSANTYGIGGQWIINSFIIGASYDYNESKGKWNGSNYNNDDTDVSLLIGYLFSDNFLISAGCEENFDDICGYTVSYNWQLTDTDYIGFSYNASDNFDINQLSSQYFFSVGEQSYLMIGGEYLHDNRDYFFADDYWSVNGSYYYDTRTSITAYFTEDDAYGVSANYFINQNYSVQTGYNSVVNKKNRNEYEGYYFNVTAQF</sequence>
<evidence type="ECO:0000256" key="1">
    <source>
        <dbReference type="SAM" id="SignalP"/>
    </source>
</evidence>